<evidence type="ECO:0000313" key="2">
    <source>
        <dbReference type="EMBL" id="CAL1397514.1"/>
    </source>
</evidence>
<dbReference type="PANTHER" id="PTHR32212:SF453">
    <property type="entry name" value="F-BOX DOMAIN-CONTAINING PROTEIN"/>
    <property type="match status" value="1"/>
</dbReference>
<dbReference type="AlphaFoldDB" id="A0AAV2FGT0"/>
<keyword evidence="3" id="KW-1185">Reference proteome</keyword>
<dbReference type="InterPro" id="IPR036047">
    <property type="entry name" value="F-box-like_dom_sf"/>
</dbReference>
<dbReference type="Proteomes" id="UP001497516">
    <property type="component" value="Chromosome 6"/>
</dbReference>
<name>A0AAV2FGT0_9ROSI</name>
<protein>
    <recommendedName>
        <fullName evidence="1">F-box domain-containing protein</fullName>
    </recommendedName>
</protein>
<feature type="domain" description="F-box" evidence="1">
    <location>
        <begin position="18"/>
        <end position="72"/>
    </location>
</feature>
<sequence length="210" mass="24577">METKTTKIARTDEGNSPADMLSSLPDEILTDILSFLPTKYAVGTAALSRRWKDLGANVSNIDFDNNLVYKPLTKQLACEEMQSDQALELFLKGINFLQPPERMKRYLAAMASRYRSLVTSILSHIQYLSYWDFSLFVDNVLLQHRNLHRVRRFRLHYDCRKPFDRRLKPDLWFYWFEKAVTSSRSELEQLDVKIEGKIDELPSVSRFCSL</sequence>
<dbReference type="EMBL" id="OZ034819">
    <property type="protein sequence ID" value="CAL1397514.1"/>
    <property type="molecule type" value="Genomic_DNA"/>
</dbReference>
<evidence type="ECO:0000313" key="3">
    <source>
        <dbReference type="Proteomes" id="UP001497516"/>
    </source>
</evidence>
<organism evidence="2 3">
    <name type="scientific">Linum trigynum</name>
    <dbReference type="NCBI Taxonomy" id="586398"/>
    <lineage>
        <taxon>Eukaryota</taxon>
        <taxon>Viridiplantae</taxon>
        <taxon>Streptophyta</taxon>
        <taxon>Embryophyta</taxon>
        <taxon>Tracheophyta</taxon>
        <taxon>Spermatophyta</taxon>
        <taxon>Magnoliopsida</taxon>
        <taxon>eudicotyledons</taxon>
        <taxon>Gunneridae</taxon>
        <taxon>Pentapetalae</taxon>
        <taxon>rosids</taxon>
        <taxon>fabids</taxon>
        <taxon>Malpighiales</taxon>
        <taxon>Linaceae</taxon>
        <taxon>Linum</taxon>
    </lineage>
</organism>
<dbReference type="PANTHER" id="PTHR32212">
    <property type="entry name" value="CYCLIN-LIKE F-BOX"/>
    <property type="match status" value="1"/>
</dbReference>
<dbReference type="CDD" id="cd22160">
    <property type="entry name" value="F-box_AtFBL13-like"/>
    <property type="match status" value="1"/>
</dbReference>
<gene>
    <name evidence="2" type="ORF">LTRI10_LOCUS37809</name>
</gene>
<dbReference type="PROSITE" id="PS50181">
    <property type="entry name" value="FBOX"/>
    <property type="match status" value="1"/>
</dbReference>
<dbReference type="SUPFAM" id="SSF81383">
    <property type="entry name" value="F-box domain"/>
    <property type="match status" value="1"/>
</dbReference>
<dbReference type="Pfam" id="PF00646">
    <property type="entry name" value="F-box"/>
    <property type="match status" value="1"/>
</dbReference>
<accession>A0AAV2FGT0</accession>
<dbReference type="InterPro" id="IPR001810">
    <property type="entry name" value="F-box_dom"/>
</dbReference>
<evidence type="ECO:0000259" key="1">
    <source>
        <dbReference type="PROSITE" id="PS50181"/>
    </source>
</evidence>
<dbReference type="InterPro" id="IPR053781">
    <property type="entry name" value="F-box_AtFBL13-like"/>
</dbReference>
<proteinExistence type="predicted"/>
<dbReference type="Gene3D" id="1.20.1280.50">
    <property type="match status" value="1"/>
</dbReference>
<reference evidence="2 3" key="1">
    <citation type="submission" date="2024-04" db="EMBL/GenBank/DDBJ databases">
        <authorList>
            <person name="Fracassetti M."/>
        </authorList>
    </citation>
    <scope>NUCLEOTIDE SEQUENCE [LARGE SCALE GENOMIC DNA]</scope>
</reference>